<accession>A0ABD3QVA3</accession>
<evidence type="ECO:0000313" key="7">
    <source>
        <dbReference type="Proteomes" id="UP001516023"/>
    </source>
</evidence>
<evidence type="ECO:0000259" key="5">
    <source>
        <dbReference type="Pfam" id="PF01734"/>
    </source>
</evidence>
<gene>
    <name evidence="6" type="ORF">HJC23_014089</name>
</gene>
<sequence>MWEVSAQSQEFERLPMSSESAAKSNYTHERVAAPSHSSPSFTSPHKTTEFGVRKRDEHKKKTQNIDKRGQPVRESDESKTIDKGEINHSTMIGRRALPRTKTKKHTMRADHHRHHHPYTLSKNVLPVLLVTAALLHFGRCDALSLGRRRFDQPPPHPTMHGKSSPLTNDETTDHSAITETNADHASSAHEASLTPSYSRRTRRKRPRDFRLNYKDSEEELLLSDHHHVDDDDDDDVGVPEKSKRKNLKHLLLKKFGGSLYGRPGESNDDGLTEEVVRLQDDNMLDSSESNSYDLSSLIRTDSTPSIAPSTPSISSKISAKGKKRQSVVVTNVHELREAVLDRGLELRDVELRYSPPPSLLSWKKYVMSDADQEEQRLKQEGGLESNAIHDDSPAAVKDLCDHCFKQNALCQDESFQNTTMNNKNSNNNNNNNNGPFSHEVLNLLHARYHSHSTPSTRTDNATLSLAIEGGGMRGAVSGGMAAAIVCLGLSNAFDSIYGSSAGSIIGSYFVSRQLYLDVYTDVIPAEFDLFVSKARIIGDIFRNLFLVMKGGSWRRLNGLLVERFKIPRGGGERNGSVVPLPPTREGGLNISFVLDSLMCPDRGLRPLDLEAFAHNDEVQPLRIVSSAVDVKTGMLKSVVFGSREGHFCDGFATPSSGCMSRINSTSLYPEIPSAEADEQGYRRGLWACLGASMTVPGAAGSPFRMDLPSSNGPGTTSPHLCFDAFCYEPIPFRSAVDEGATHVLALRSRPAGFEPKTKPTLYERAVAPLYFRSHGAESVAQFFERGGQQYIYAEDVLICDEGLDAKGPIAIPPAEVLYGAPDEKSDAVKDRSQWAKAHLLPITVPADVPELGTLSDSREEILAGIRAGFAAAYDALAPVVGLEISPEMDGRKVAELVFPSVYATPESNVQQLLPGEKLNKNSLVSINPPASTRKESIQRWLLSKRAFLGNQHHRLVNGGVSNENHEGLSEIAKITPPPTPIRMLSNDPSIIMSYLPAVQLGSVPLVSERLQTYLDTHNQCE</sequence>
<evidence type="ECO:0000313" key="6">
    <source>
        <dbReference type="EMBL" id="KAL3803541.1"/>
    </source>
</evidence>
<evidence type="ECO:0000256" key="3">
    <source>
        <dbReference type="ARBA" id="ARBA00023098"/>
    </source>
</evidence>
<feature type="region of interest" description="Disordered" evidence="4">
    <location>
        <begin position="148"/>
        <end position="242"/>
    </location>
</feature>
<proteinExistence type="predicted"/>
<dbReference type="PANTHER" id="PTHR14226:SF64">
    <property type="entry name" value="PNPLA DOMAIN-CONTAINING PROTEIN"/>
    <property type="match status" value="1"/>
</dbReference>
<protein>
    <recommendedName>
        <fullName evidence="5">PNPLA domain-containing protein</fullName>
    </recommendedName>
</protein>
<reference evidence="6 7" key="1">
    <citation type="journal article" date="2020" name="G3 (Bethesda)">
        <title>Improved Reference Genome for Cyclotella cryptica CCMP332, a Model for Cell Wall Morphogenesis, Salinity Adaptation, and Lipid Production in Diatoms (Bacillariophyta).</title>
        <authorList>
            <person name="Roberts W.R."/>
            <person name="Downey K.M."/>
            <person name="Ruck E.C."/>
            <person name="Traller J.C."/>
            <person name="Alverson A.J."/>
        </authorList>
    </citation>
    <scope>NUCLEOTIDE SEQUENCE [LARGE SCALE GENOMIC DNA]</scope>
    <source>
        <strain evidence="6 7">CCMP332</strain>
    </source>
</reference>
<comment type="caution">
    <text evidence="6">The sequence shown here is derived from an EMBL/GenBank/DDBJ whole genome shotgun (WGS) entry which is preliminary data.</text>
</comment>
<organism evidence="6 7">
    <name type="scientific">Cyclotella cryptica</name>
    <dbReference type="NCBI Taxonomy" id="29204"/>
    <lineage>
        <taxon>Eukaryota</taxon>
        <taxon>Sar</taxon>
        <taxon>Stramenopiles</taxon>
        <taxon>Ochrophyta</taxon>
        <taxon>Bacillariophyta</taxon>
        <taxon>Coscinodiscophyceae</taxon>
        <taxon>Thalassiosirophycidae</taxon>
        <taxon>Stephanodiscales</taxon>
        <taxon>Stephanodiscaceae</taxon>
        <taxon>Cyclotella</taxon>
    </lineage>
</organism>
<dbReference type="Proteomes" id="UP001516023">
    <property type="component" value="Unassembled WGS sequence"/>
</dbReference>
<feature type="compositionally biased region" description="Basic and acidic residues" evidence="4">
    <location>
        <begin position="63"/>
        <end position="86"/>
    </location>
</feature>
<feature type="compositionally biased region" description="Basic and acidic residues" evidence="4">
    <location>
        <begin position="46"/>
        <end position="55"/>
    </location>
</feature>
<feature type="compositionally biased region" description="Low complexity" evidence="4">
    <location>
        <begin position="34"/>
        <end position="45"/>
    </location>
</feature>
<dbReference type="PANTHER" id="PTHR14226">
    <property type="entry name" value="NEUROPATHY TARGET ESTERASE/SWISS CHEESE D.MELANOGASTER"/>
    <property type="match status" value="1"/>
</dbReference>
<dbReference type="GO" id="GO:0016298">
    <property type="term" value="F:lipase activity"/>
    <property type="evidence" value="ECO:0007669"/>
    <property type="project" value="UniProtKB-ARBA"/>
</dbReference>
<dbReference type="Pfam" id="PF01734">
    <property type="entry name" value="Patatin"/>
    <property type="match status" value="1"/>
</dbReference>
<keyword evidence="7" id="KW-1185">Reference proteome</keyword>
<feature type="region of interest" description="Disordered" evidence="4">
    <location>
        <begin position="1"/>
        <end position="87"/>
    </location>
</feature>
<dbReference type="InterPro" id="IPR016035">
    <property type="entry name" value="Acyl_Trfase/lysoPLipase"/>
</dbReference>
<evidence type="ECO:0000256" key="2">
    <source>
        <dbReference type="ARBA" id="ARBA00022963"/>
    </source>
</evidence>
<keyword evidence="3" id="KW-0443">Lipid metabolism</keyword>
<dbReference type="GO" id="GO:0052689">
    <property type="term" value="F:carboxylic ester hydrolase activity"/>
    <property type="evidence" value="ECO:0007669"/>
    <property type="project" value="UniProtKB-ARBA"/>
</dbReference>
<dbReference type="GO" id="GO:0016042">
    <property type="term" value="P:lipid catabolic process"/>
    <property type="evidence" value="ECO:0007669"/>
    <property type="project" value="UniProtKB-KW"/>
</dbReference>
<dbReference type="InterPro" id="IPR002641">
    <property type="entry name" value="PNPLA_dom"/>
</dbReference>
<dbReference type="SUPFAM" id="SSF52151">
    <property type="entry name" value="FabD/lysophospholipase-like"/>
    <property type="match status" value="1"/>
</dbReference>
<dbReference type="EMBL" id="JABMIG020000013">
    <property type="protein sequence ID" value="KAL3803541.1"/>
    <property type="molecule type" value="Genomic_DNA"/>
</dbReference>
<keyword evidence="1" id="KW-0378">Hydrolase</keyword>
<feature type="domain" description="PNPLA" evidence="5">
    <location>
        <begin position="465"/>
        <end position="705"/>
    </location>
</feature>
<evidence type="ECO:0000256" key="1">
    <source>
        <dbReference type="ARBA" id="ARBA00022801"/>
    </source>
</evidence>
<dbReference type="AlphaFoldDB" id="A0ABD3QVA3"/>
<dbReference type="InterPro" id="IPR050301">
    <property type="entry name" value="NTE"/>
</dbReference>
<dbReference type="Gene3D" id="3.40.1090.10">
    <property type="entry name" value="Cytosolic phospholipase A2 catalytic domain"/>
    <property type="match status" value="1"/>
</dbReference>
<evidence type="ECO:0000256" key="4">
    <source>
        <dbReference type="SAM" id="MobiDB-lite"/>
    </source>
</evidence>
<keyword evidence="2" id="KW-0442">Lipid degradation</keyword>
<feature type="compositionally biased region" description="Polar residues" evidence="4">
    <location>
        <begin position="164"/>
        <end position="184"/>
    </location>
</feature>
<name>A0ABD3QVA3_9STRA</name>